<dbReference type="EMBL" id="FOJI01000008">
    <property type="protein sequence ID" value="SEW26988.1"/>
    <property type="molecule type" value="Genomic_DNA"/>
</dbReference>
<protein>
    <recommendedName>
        <fullName evidence="2">RND related barrel-sandwich hybrid domain-containing protein</fullName>
    </recommendedName>
</protein>
<dbReference type="InterPro" id="IPR058709">
    <property type="entry name" value="BSH_RND-rel"/>
</dbReference>
<evidence type="ECO:0000259" key="2">
    <source>
        <dbReference type="Pfam" id="PF26018"/>
    </source>
</evidence>
<feature type="domain" description="RND related barrel-sandwich hybrid" evidence="2">
    <location>
        <begin position="66"/>
        <end position="236"/>
    </location>
</feature>
<dbReference type="Pfam" id="PF26018">
    <property type="entry name" value="BSH_RND_rel"/>
    <property type="match status" value="1"/>
</dbReference>
<feature type="transmembrane region" description="Helical" evidence="1">
    <location>
        <begin position="20"/>
        <end position="37"/>
    </location>
</feature>
<keyword evidence="1" id="KW-0812">Transmembrane</keyword>
<sequence>MANRRRDIVKFRKKPRAAVIIFTIILIYLIAFISMYISKSKVRTYEVYAGSLTSNSVYKGIALRTEKVFNSSFSGNINYYIREGVKAKVGDTIYTVDETGRVAEILSQLNNDKNSLSADNLKVIKSTLNSFKVDYSGDEFNKVYDLKADINSTVLQSINENIVNNLDSIISKTGSENLFQTIKSDTSGVVEYAIDGYEEFNEDKLSSSVFDKNNNPKNNLKTESLIVANNPVYKVITSEDWFVYIPLVQSDIDKYELTGKSVVKIRFVKDDITTNADFSIVEKNGGMYGKLSLSKYMIRYANERFLDIELIASNSTGLKIPVTSLVDKDFYTIPKEYLTTGGNSNSYGFLCEHLNSDGNLVTEFKEVNIYSTTDTLCYVNTADFSPGDNIVKIDSTMRHIIGTTAALKGVYCVNTGYTTFRKVEIIEQNKEYCIVKKGTLYGITVYDHIILDGYNMKENVIIY</sequence>
<dbReference type="Proteomes" id="UP000199701">
    <property type="component" value="Unassembled WGS sequence"/>
</dbReference>
<keyword evidence="4" id="KW-1185">Reference proteome</keyword>
<proteinExistence type="predicted"/>
<evidence type="ECO:0000313" key="4">
    <source>
        <dbReference type="Proteomes" id="UP000199701"/>
    </source>
</evidence>
<evidence type="ECO:0000256" key="1">
    <source>
        <dbReference type="SAM" id="Phobius"/>
    </source>
</evidence>
<dbReference type="AlphaFoldDB" id="A0A1I0QJX2"/>
<organism evidence="3 4">
    <name type="scientific">[Clostridium] fimetarium</name>
    <dbReference type="NCBI Taxonomy" id="99656"/>
    <lineage>
        <taxon>Bacteria</taxon>
        <taxon>Bacillati</taxon>
        <taxon>Bacillota</taxon>
        <taxon>Clostridia</taxon>
        <taxon>Lachnospirales</taxon>
        <taxon>Lachnospiraceae</taxon>
    </lineage>
</organism>
<dbReference type="RefSeq" id="WP_092454008.1">
    <property type="nucleotide sequence ID" value="NZ_FOJI01000008.1"/>
</dbReference>
<keyword evidence="1" id="KW-0472">Membrane</keyword>
<evidence type="ECO:0000313" key="3">
    <source>
        <dbReference type="EMBL" id="SEW26988.1"/>
    </source>
</evidence>
<gene>
    <name evidence="3" type="ORF">SAMN05421659_10860</name>
</gene>
<keyword evidence="1" id="KW-1133">Transmembrane helix</keyword>
<reference evidence="3 4" key="1">
    <citation type="submission" date="2016-10" db="EMBL/GenBank/DDBJ databases">
        <authorList>
            <person name="de Groot N.N."/>
        </authorList>
    </citation>
    <scope>NUCLEOTIDE SEQUENCE [LARGE SCALE GENOMIC DNA]</scope>
    <source>
        <strain evidence="3 4">DSM 9179</strain>
    </source>
</reference>
<accession>A0A1I0QJX2</accession>
<dbReference type="STRING" id="99656.SAMN05421659_10860"/>
<dbReference type="OrthoDB" id="1834786at2"/>
<name>A0A1I0QJX2_9FIRM</name>